<gene>
    <name evidence="3" type="ORF">BINO364_LOCUS14343</name>
</gene>
<keyword evidence="2" id="KW-1133">Transmembrane helix</keyword>
<reference evidence="3" key="1">
    <citation type="submission" date="2021-12" db="EMBL/GenBank/DDBJ databases">
        <authorList>
            <person name="Martin H S."/>
        </authorList>
    </citation>
    <scope>NUCLEOTIDE SEQUENCE</scope>
</reference>
<evidence type="ECO:0000313" key="4">
    <source>
        <dbReference type="Proteomes" id="UP000838878"/>
    </source>
</evidence>
<dbReference type="OrthoDB" id="6619981at2759"/>
<dbReference type="EMBL" id="OV170228">
    <property type="protein sequence ID" value="CAH0729214.1"/>
    <property type="molecule type" value="Genomic_DNA"/>
</dbReference>
<evidence type="ECO:0000313" key="3">
    <source>
        <dbReference type="EMBL" id="CAH0729214.1"/>
    </source>
</evidence>
<feature type="region of interest" description="Disordered" evidence="1">
    <location>
        <begin position="83"/>
        <end position="123"/>
    </location>
</feature>
<sequence>MKHQQVNVDYWAMAKTMFTYGALTALCWIMLRLFHTVFTLPRRLRSQQENIQNTLQELQKRFPDLNITEDDLKNAEKELEEFMKEDENKKNQLEKVEEKEENKEGLRENISGEDVSEEKKKEK</sequence>
<accession>A0A8J9V2S0</accession>
<feature type="compositionally biased region" description="Basic and acidic residues" evidence="1">
    <location>
        <begin position="83"/>
        <end position="107"/>
    </location>
</feature>
<keyword evidence="2" id="KW-0812">Transmembrane</keyword>
<protein>
    <submittedName>
        <fullName evidence="3">Uncharacterized protein</fullName>
    </submittedName>
</protein>
<dbReference type="AlphaFoldDB" id="A0A8J9V2S0"/>
<evidence type="ECO:0000256" key="2">
    <source>
        <dbReference type="SAM" id="Phobius"/>
    </source>
</evidence>
<dbReference type="Proteomes" id="UP000838878">
    <property type="component" value="Chromosome 8"/>
</dbReference>
<proteinExistence type="predicted"/>
<evidence type="ECO:0000256" key="1">
    <source>
        <dbReference type="SAM" id="MobiDB-lite"/>
    </source>
</evidence>
<keyword evidence="4" id="KW-1185">Reference proteome</keyword>
<feature type="transmembrane region" description="Helical" evidence="2">
    <location>
        <begin position="20"/>
        <end position="40"/>
    </location>
</feature>
<organism evidence="3 4">
    <name type="scientific">Brenthis ino</name>
    <name type="common">lesser marbled fritillary</name>
    <dbReference type="NCBI Taxonomy" id="405034"/>
    <lineage>
        <taxon>Eukaryota</taxon>
        <taxon>Metazoa</taxon>
        <taxon>Ecdysozoa</taxon>
        <taxon>Arthropoda</taxon>
        <taxon>Hexapoda</taxon>
        <taxon>Insecta</taxon>
        <taxon>Pterygota</taxon>
        <taxon>Neoptera</taxon>
        <taxon>Endopterygota</taxon>
        <taxon>Lepidoptera</taxon>
        <taxon>Glossata</taxon>
        <taxon>Ditrysia</taxon>
        <taxon>Papilionoidea</taxon>
        <taxon>Nymphalidae</taxon>
        <taxon>Heliconiinae</taxon>
        <taxon>Argynnini</taxon>
        <taxon>Brenthis</taxon>
    </lineage>
</organism>
<keyword evidence="2" id="KW-0472">Membrane</keyword>
<name>A0A8J9V2S0_9NEOP</name>
<feature type="non-terminal residue" evidence="3">
    <location>
        <position position="123"/>
    </location>
</feature>